<evidence type="ECO:0000313" key="2">
    <source>
        <dbReference type="EMBL" id="KAK3898572.1"/>
    </source>
</evidence>
<evidence type="ECO:0000259" key="1">
    <source>
        <dbReference type="PROSITE" id="PS51186"/>
    </source>
</evidence>
<organism evidence="2 3">
    <name type="scientific">Staphylotrichum tortipilum</name>
    <dbReference type="NCBI Taxonomy" id="2831512"/>
    <lineage>
        <taxon>Eukaryota</taxon>
        <taxon>Fungi</taxon>
        <taxon>Dikarya</taxon>
        <taxon>Ascomycota</taxon>
        <taxon>Pezizomycotina</taxon>
        <taxon>Sordariomycetes</taxon>
        <taxon>Sordariomycetidae</taxon>
        <taxon>Sordariales</taxon>
        <taxon>Chaetomiaceae</taxon>
        <taxon>Staphylotrichum</taxon>
    </lineage>
</organism>
<dbReference type="SUPFAM" id="SSF55729">
    <property type="entry name" value="Acyl-CoA N-acyltransferases (Nat)"/>
    <property type="match status" value="1"/>
</dbReference>
<keyword evidence="3" id="KW-1185">Reference proteome</keyword>
<dbReference type="GO" id="GO:0016747">
    <property type="term" value="F:acyltransferase activity, transferring groups other than amino-acyl groups"/>
    <property type="evidence" value="ECO:0007669"/>
    <property type="project" value="InterPro"/>
</dbReference>
<dbReference type="Proteomes" id="UP001303889">
    <property type="component" value="Unassembled WGS sequence"/>
</dbReference>
<dbReference type="Gene3D" id="3.40.630.30">
    <property type="match status" value="1"/>
</dbReference>
<dbReference type="InterPro" id="IPR016181">
    <property type="entry name" value="Acyl_CoA_acyltransferase"/>
</dbReference>
<evidence type="ECO:0000313" key="3">
    <source>
        <dbReference type="Proteomes" id="UP001303889"/>
    </source>
</evidence>
<feature type="domain" description="N-acetyltransferase" evidence="1">
    <location>
        <begin position="2"/>
        <end position="164"/>
    </location>
</feature>
<proteinExistence type="predicted"/>
<sequence>MPSWRPMAPNDIPGVMRVGDEIHRDLPEAEAVCRERLALFPEGCLVLVDGEGAVTGYIISFPIRRGKPPALNELLGAIPADADQYYLHDLAILPCSRGQGAAAEGVGRVLGVVGRYPTSCLVSVYGTVGFWARFGFVPEPVDAVLEGKLRGYGEGATYLTRGEHT</sequence>
<comment type="caution">
    <text evidence="2">The sequence shown here is derived from an EMBL/GenBank/DDBJ whole genome shotgun (WGS) entry which is preliminary data.</text>
</comment>
<gene>
    <name evidence="2" type="ORF">C8A05DRAFT_47153</name>
</gene>
<reference evidence="2" key="1">
    <citation type="journal article" date="2023" name="Mol. Phylogenet. Evol.">
        <title>Genome-scale phylogeny and comparative genomics of the fungal order Sordariales.</title>
        <authorList>
            <person name="Hensen N."/>
            <person name="Bonometti L."/>
            <person name="Westerberg I."/>
            <person name="Brannstrom I.O."/>
            <person name="Guillou S."/>
            <person name="Cros-Aarteil S."/>
            <person name="Calhoun S."/>
            <person name="Haridas S."/>
            <person name="Kuo A."/>
            <person name="Mondo S."/>
            <person name="Pangilinan J."/>
            <person name="Riley R."/>
            <person name="LaButti K."/>
            <person name="Andreopoulos B."/>
            <person name="Lipzen A."/>
            <person name="Chen C."/>
            <person name="Yan M."/>
            <person name="Daum C."/>
            <person name="Ng V."/>
            <person name="Clum A."/>
            <person name="Steindorff A."/>
            <person name="Ohm R.A."/>
            <person name="Martin F."/>
            <person name="Silar P."/>
            <person name="Natvig D.O."/>
            <person name="Lalanne C."/>
            <person name="Gautier V."/>
            <person name="Ament-Velasquez S.L."/>
            <person name="Kruys A."/>
            <person name="Hutchinson M.I."/>
            <person name="Powell A.J."/>
            <person name="Barry K."/>
            <person name="Miller A.N."/>
            <person name="Grigoriev I.V."/>
            <person name="Debuchy R."/>
            <person name="Gladieux P."/>
            <person name="Hiltunen Thoren M."/>
            <person name="Johannesson H."/>
        </authorList>
    </citation>
    <scope>NUCLEOTIDE SEQUENCE</scope>
    <source>
        <strain evidence="2">CBS 103.79</strain>
    </source>
</reference>
<reference evidence="2" key="2">
    <citation type="submission" date="2023-05" db="EMBL/GenBank/DDBJ databases">
        <authorList>
            <consortium name="Lawrence Berkeley National Laboratory"/>
            <person name="Steindorff A."/>
            <person name="Hensen N."/>
            <person name="Bonometti L."/>
            <person name="Westerberg I."/>
            <person name="Brannstrom I.O."/>
            <person name="Guillou S."/>
            <person name="Cros-Aarteil S."/>
            <person name="Calhoun S."/>
            <person name="Haridas S."/>
            <person name="Kuo A."/>
            <person name="Mondo S."/>
            <person name="Pangilinan J."/>
            <person name="Riley R."/>
            <person name="Labutti K."/>
            <person name="Andreopoulos B."/>
            <person name="Lipzen A."/>
            <person name="Chen C."/>
            <person name="Yanf M."/>
            <person name="Daum C."/>
            <person name="Ng V."/>
            <person name="Clum A."/>
            <person name="Ohm R."/>
            <person name="Martin F."/>
            <person name="Silar P."/>
            <person name="Natvig D."/>
            <person name="Lalanne C."/>
            <person name="Gautier V."/>
            <person name="Ament-Velasquez S.L."/>
            <person name="Kruys A."/>
            <person name="Hutchinson M.I."/>
            <person name="Powell A.J."/>
            <person name="Barry K."/>
            <person name="Miller A.N."/>
            <person name="Grigoriev I.V."/>
            <person name="Debuchy R."/>
            <person name="Gladieux P."/>
            <person name="Thoren M.H."/>
            <person name="Johannesson H."/>
        </authorList>
    </citation>
    <scope>NUCLEOTIDE SEQUENCE</scope>
    <source>
        <strain evidence="2">CBS 103.79</strain>
    </source>
</reference>
<dbReference type="InterPro" id="IPR000182">
    <property type="entry name" value="GNAT_dom"/>
</dbReference>
<dbReference type="AlphaFoldDB" id="A0AAN6ME24"/>
<name>A0AAN6ME24_9PEZI</name>
<accession>A0AAN6ME24</accession>
<protein>
    <recommendedName>
        <fullName evidence="1">N-acetyltransferase domain-containing protein</fullName>
    </recommendedName>
</protein>
<dbReference type="PROSITE" id="PS51186">
    <property type="entry name" value="GNAT"/>
    <property type="match status" value="1"/>
</dbReference>
<dbReference type="EMBL" id="MU855915">
    <property type="protein sequence ID" value="KAK3898572.1"/>
    <property type="molecule type" value="Genomic_DNA"/>
</dbReference>